<dbReference type="InterPro" id="IPR003660">
    <property type="entry name" value="HAMP_dom"/>
</dbReference>
<dbReference type="RefSeq" id="WP_301192255.1">
    <property type="nucleotide sequence ID" value="NZ_JAPDPJ010000062.1"/>
</dbReference>
<keyword evidence="4" id="KW-1133">Transmembrane helix</keyword>
<evidence type="ECO:0000256" key="4">
    <source>
        <dbReference type="SAM" id="Phobius"/>
    </source>
</evidence>
<dbReference type="SMART" id="SM00283">
    <property type="entry name" value="MA"/>
    <property type="match status" value="1"/>
</dbReference>
<evidence type="ECO:0000256" key="3">
    <source>
        <dbReference type="PROSITE-ProRule" id="PRU00284"/>
    </source>
</evidence>
<dbReference type="SMART" id="SM00304">
    <property type="entry name" value="HAMP"/>
    <property type="match status" value="1"/>
</dbReference>
<feature type="transmembrane region" description="Helical" evidence="4">
    <location>
        <begin position="290"/>
        <end position="309"/>
    </location>
</feature>
<dbReference type="AlphaFoldDB" id="A0AAE3SGP4"/>
<keyword evidence="4" id="KW-0472">Membrane</keyword>
<dbReference type="GO" id="GO:0006935">
    <property type="term" value="P:chemotaxis"/>
    <property type="evidence" value="ECO:0007669"/>
    <property type="project" value="UniProtKB-KW"/>
</dbReference>
<reference evidence="7" key="1">
    <citation type="submission" date="2022-10" db="EMBL/GenBank/DDBJ databases">
        <authorList>
            <person name="Yu W.X."/>
        </authorList>
    </citation>
    <scope>NUCLEOTIDE SEQUENCE</scope>
    <source>
        <strain evidence="7">AAT</strain>
    </source>
</reference>
<feature type="transmembrane region" description="Helical" evidence="4">
    <location>
        <begin position="12"/>
        <end position="33"/>
    </location>
</feature>
<sequence>MKVTSIRANILLAFGGVCIAVIAVLSIAIFTMVSNTITDDIRDRQLHTFIESSQSDLRNEFENAIETSLSLAQDPTLIKWFENEDDEVLKQLLLSRLDMTVSGLGYFTVFAVNAATNNYWAEGFKKLDTVSESDPDDSWFFDSMNSGKKILTNFDYNKNLDQTGLFINVLIGDPSNPSGVAGVGLNPTKLVKQLNKKKYSENSYMCIIDELGTIKIAQREDDITKALKDIITEDASDSVLSKESGLLSNYEIQGKKCEVVHMTVGDTGHKIVMIVPTNELVSLLNPIRTLTIVIGFIILILTLVWAFFISNRMSKPIISLNKIAADLSVGKLNVEIQDELLSKGDEIGQFANTFKQMKDRISGVISQALQTSKLIETGSSELNASANDLSSRSMQQASSSEEVSASMEEMGANIRQNAQNSRQSEQIMQQAFDDTYEGSKIIASAVEAIKIISEKVTIIEDIAFQTNILALNAAVEAARAGEDGKGFAVVAAEVRKLAERSKISANEISEQALSTVNVAEKAGGIFSKLVPDIQKAFELVKEISASSEEQNVGAEQVNKAILELDAVSQGNASAADHILNLTKSFSGEVEKLTEVISFFETK</sequence>
<evidence type="ECO:0000259" key="6">
    <source>
        <dbReference type="PROSITE" id="PS50885"/>
    </source>
</evidence>
<dbReference type="InterPro" id="IPR051310">
    <property type="entry name" value="MCP_chemotaxis"/>
</dbReference>
<evidence type="ECO:0000313" key="7">
    <source>
        <dbReference type="EMBL" id="MCW3788698.1"/>
    </source>
</evidence>
<dbReference type="EMBL" id="JAPDPJ010000062">
    <property type="protein sequence ID" value="MCW3788698.1"/>
    <property type="molecule type" value="Genomic_DNA"/>
</dbReference>
<dbReference type="PROSITE" id="PS50885">
    <property type="entry name" value="HAMP"/>
    <property type="match status" value="1"/>
</dbReference>
<evidence type="ECO:0000256" key="2">
    <source>
        <dbReference type="ARBA" id="ARBA00029447"/>
    </source>
</evidence>
<name>A0AAE3SGP4_9BACT</name>
<evidence type="ECO:0000256" key="1">
    <source>
        <dbReference type="ARBA" id="ARBA00022500"/>
    </source>
</evidence>
<evidence type="ECO:0000313" key="8">
    <source>
        <dbReference type="Proteomes" id="UP001209229"/>
    </source>
</evidence>
<dbReference type="SUPFAM" id="SSF58104">
    <property type="entry name" value="Methyl-accepting chemotaxis protein (MCP) signaling domain"/>
    <property type="match status" value="1"/>
</dbReference>
<accession>A0AAE3SGP4</accession>
<comment type="caution">
    <text evidence="7">The sequence shown here is derived from an EMBL/GenBank/DDBJ whole genome shotgun (WGS) entry which is preliminary data.</text>
</comment>
<dbReference type="PANTHER" id="PTHR43531">
    <property type="entry name" value="PROTEIN ICFG"/>
    <property type="match status" value="1"/>
</dbReference>
<proteinExistence type="inferred from homology"/>
<keyword evidence="4" id="KW-0812">Transmembrane</keyword>
<dbReference type="PANTHER" id="PTHR43531:SF11">
    <property type="entry name" value="METHYL-ACCEPTING CHEMOTAXIS PROTEIN 3"/>
    <property type="match status" value="1"/>
</dbReference>
<protein>
    <submittedName>
        <fullName evidence="7">Methyl-accepting chemotaxis protein</fullName>
    </submittedName>
</protein>
<dbReference type="CDD" id="cd06225">
    <property type="entry name" value="HAMP"/>
    <property type="match status" value="1"/>
</dbReference>
<evidence type="ECO:0000259" key="5">
    <source>
        <dbReference type="PROSITE" id="PS50111"/>
    </source>
</evidence>
<dbReference type="Gene3D" id="3.30.450.20">
    <property type="entry name" value="PAS domain"/>
    <property type="match status" value="1"/>
</dbReference>
<dbReference type="Proteomes" id="UP001209229">
    <property type="component" value="Unassembled WGS sequence"/>
</dbReference>
<organism evidence="7 8">
    <name type="scientific">Plebeiibacterium sediminum</name>
    <dbReference type="NCBI Taxonomy" id="2992112"/>
    <lineage>
        <taxon>Bacteria</taxon>
        <taxon>Pseudomonadati</taxon>
        <taxon>Bacteroidota</taxon>
        <taxon>Bacteroidia</taxon>
        <taxon>Marinilabiliales</taxon>
        <taxon>Marinilabiliaceae</taxon>
        <taxon>Plebeiibacterium</taxon>
    </lineage>
</organism>
<dbReference type="Gene3D" id="1.10.287.950">
    <property type="entry name" value="Methyl-accepting chemotaxis protein"/>
    <property type="match status" value="1"/>
</dbReference>
<dbReference type="GO" id="GO:0007165">
    <property type="term" value="P:signal transduction"/>
    <property type="evidence" value="ECO:0007669"/>
    <property type="project" value="UniProtKB-KW"/>
</dbReference>
<comment type="similarity">
    <text evidence="2">Belongs to the methyl-accepting chemotaxis (MCP) protein family.</text>
</comment>
<keyword evidence="3" id="KW-0807">Transducer</keyword>
<dbReference type="Pfam" id="PF00015">
    <property type="entry name" value="MCPsignal"/>
    <property type="match status" value="1"/>
</dbReference>
<dbReference type="GO" id="GO:0004888">
    <property type="term" value="F:transmembrane signaling receptor activity"/>
    <property type="evidence" value="ECO:0007669"/>
    <property type="project" value="TreeGrafter"/>
</dbReference>
<feature type="domain" description="HAMP" evidence="6">
    <location>
        <begin position="311"/>
        <end position="366"/>
    </location>
</feature>
<keyword evidence="1" id="KW-0145">Chemotaxis</keyword>
<dbReference type="GO" id="GO:0005886">
    <property type="term" value="C:plasma membrane"/>
    <property type="evidence" value="ECO:0007669"/>
    <property type="project" value="TreeGrafter"/>
</dbReference>
<dbReference type="InterPro" id="IPR004089">
    <property type="entry name" value="MCPsignal_dom"/>
</dbReference>
<keyword evidence="8" id="KW-1185">Reference proteome</keyword>
<dbReference type="PROSITE" id="PS50111">
    <property type="entry name" value="CHEMOTAXIS_TRANSDUC_2"/>
    <property type="match status" value="1"/>
</dbReference>
<feature type="domain" description="Methyl-accepting transducer" evidence="5">
    <location>
        <begin position="371"/>
        <end position="586"/>
    </location>
</feature>
<gene>
    <name evidence="7" type="ORF">OM075_19670</name>
</gene>